<gene>
    <name evidence="1" type="ORF">AG0111_0g338</name>
</gene>
<evidence type="ECO:0000313" key="1">
    <source>
        <dbReference type="EMBL" id="KAB2111467.1"/>
    </source>
</evidence>
<organism evidence="1 2">
    <name type="scientific">Alternaria gaisen</name>
    <dbReference type="NCBI Taxonomy" id="167740"/>
    <lineage>
        <taxon>Eukaryota</taxon>
        <taxon>Fungi</taxon>
        <taxon>Dikarya</taxon>
        <taxon>Ascomycota</taxon>
        <taxon>Pezizomycotina</taxon>
        <taxon>Dothideomycetes</taxon>
        <taxon>Pleosporomycetidae</taxon>
        <taxon>Pleosporales</taxon>
        <taxon>Pleosporineae</taxon>
        <taxon>Pleosporaceae</taxon>
        <taxon>Alternaria</taxon>
        <taxon>Alternaria sect. Alternaria</taxon>
    </lineage>
</organism>
<evidence type="ECO:0000313" key="2">
    <source>
        <dbReference type="Proteomes" id="UP000293547"/>
    </source>
</evidence>
<protein>
    <submittedName>
        <fullName evidence="1">Uncharacterized protein</fullName>
    </submittedName>
</protein>
<dbReference type="Proteomes" id="UP000293547">
    <property type="component" value="Unassembled WGS sequence"/>
</dbReference>
<dbReference type="EMBL" id="PDWZ02000001">
    <property type="protein sequence ID" value="KAB2111467.1"/>
    <property type="molecule type" value="Genomic_DNA"/>
</dbReference>
<name>A0ACB6G413_9PLEO</name>
<keyword evidence="2" id="KW-1185">Reference proteome</keyword>
<sequence>MDAAPSAQIATLNTIEIMLHSEHLFLHKNLQVLTSFVLSVASALDGMAEIRQSERLTTLLKDLSVYSGSQTVQNRDTINGLCRDLGRVFEDIAMQPTSDDFDDGELSKAASKLVID</sequence>
<reference evidence="1 2" key="1">
    <citation type="journal article" date="2019" name="bioRxiv">
        <title>Genomics, evolutionary history and diagnostics of the Alternaria alternata species group including apple and Asian pear pathotypes.</title>
        <authorList>
            <person name="Armitage A.D."/>
            <person name="Cockerton H.M."/>
            <person name="Sreenivasaprasad S."/>
            <person name="Woodhall J.W."/>
            <person name="Lane C.R."/>
            <person name="Harrison R.J."/>
            <person name="Clarkson J.P."/>
        </authorList>
    </citation>
    <scope>NUCLEOTIDE SEQUENCE [LARGE SCALE GENOMIC DNA]</scope>
    <source>
        <strain evidence="1 2">FERA 650</strain>
    </source>
</reference>
<accession>A0ACB6G413</accession>
<comment type="caution">
    <text evidence="1">The sequence shown here is derived from an EMBL/GenBank/DDBJ whole genome shotgun (WGS) entry which is preliminary data.</text>
</comment>
<proteinExistence type="predicted"/>